<dbReference type="Proteomes" id="UP001214043">
    <property type="component" value="Chromosome"/>
</dbReference>
<sequence>MPSPVQKIAPLVQLSGADGVYIGVCRKAAMLINRLFSGSFLIY</sequence>
<evidence type="ECO:0000313" key="1">
    <source>
        <dbReference type="EMBL" id="WDI31504.1"/>
    </source>
</evidence>
<protein>
    <submittedName>
        <fullName evidence="1">Uncharacterized protein</fullName>
    </submittedName>
</protein>
<dbReference type="AlphaFoldDB" id="A0AAE9ZBE5"/>
<name>A0AAE9ZBE5_9PROT</name>
<accession>A0AAE9ZBE5</accession>
<keyword evidence="2" id="KW-1185">Reference proteome</keyword>
<reference evidence="1" key="1">
    <citation type="submission" date="2023-02" db="EMBL/GenBank/DDBJ databases">
        <title>Genome sequence of Hyphococcus flavus.</title>
        <authorList>
            <person name="Rong J.-C."/>
            <person name="Zhao Q."/>
            <person name="Yi M."/>
            <person name="Wu J.-Y."/>
        </authorList>
    </citation>
    <scope>NUCLEOTIDE SEQUENCE</scope>
    <source>
        <strain evidence="1">MCCC 1K03223</strain>
    </source>
</reference>
<gene>
    <name evidence="1" type="ORF">PUV54_16250</name>
</gene>
<organism evidence="1 2">
    <name type="scientific">Hyphococcus flavus</name>
    <dbReference type="NCBI Taxonomy" id="1866326"/>
    <lineage>
        <taxon>Bacteria</taxon>
        <taxon>Pseudomonadati</taxon>
        <taxon>Pseudomonadota</taxon>
        <taxon>Alphaproteobacteria</taxon>
        <taxon>Parvularculales</taxon>
        <taxon>Parvularculaceae</taxon>
        <taxon>Hyphococcus</taxon>
    </lineage>
</organism>
<proteinExistence type="predicted"/>
<dbReference type="KEGG" id="hfl:PUV54_16250"/>
<evidence type="ECO:0000313" key="2">
    <source>
        <dbReference type="Proteomes" id="UP001214043"/>
    </source>
</evidence>
<dbReference type="EMBL" id="CP118166">
    <property type="protein sequence ID" value="WDI31504.1"/>
    <property type="molecule type" value="Genomic_DNA"/>
</dbReference>
<dbReference type="RefSeq" id="WP_274493392.1">
    <property type="nucleotide sequence ID" value="NZ_CP118166.1"/>
</dbReference>